<keyword evidence="8" id="KW-1185">Reference proteome</keyword>
<evidence type="ECO:0000259" key="6">
    <source>
        <dbReference type="Pfam" id="PF12808"/>
    </source>
</evidence>
<feature type="compositionally biased region" description="Polar residues" evidence="4">
    <location>
        <begin position="215"/>
        <end position="225"/>
    </location>
</feature>
<feature type="region of interest" description="Disordered" evidence="4">
    <location>
        <begin position="559"/>
        <end position="586"/>
    </location>
</feature>
<feature type="region of interest" description="Disordered" evidence="4">
    <location>
        <begin position="1"/>
        <end position="347"/>
    </location>
</feature>
<feature type="coiled-coil region" evidence="3">
    <location>
        <begin position="727"/>
        <end position="761"/>
    </location>
</feature>
<reference evidence="7 8" key="1">
    <citation type="journal article" date="2024" name="Commun. Biol.">
        <title>Comparative genomic analysis of thermophilic fungi reveals convergent evolutionary adaptations and gene losses.</title>
        <authorList>
            <person name="Steindorff A.S."/>
            <person name="Aguilar-Pontes M.V."/>
            <person name="Robinson A.J."/>
            <person name="Andreopoulos B."/>
            <person name="LaButti K."/>
            <person name="Kuo A."/>
            <person name="Mondo S."/>
            <person name="Riley R."/>
            <person name="Otillar R."/>
            <person name="Haridas S."/>
            <person name="Lipzen A."/>
            <person name="Grimwood J."/>
            <person name="Schmutz J."/>
            <person name="Clum A."/>
            <person name="Reid I.D."/>
            <person name="Moisan M.C."/>
            <person name="Butler G."/>
            <person name="Nguyen T.T.M."/>
            <person name="Dewar K."/>
            <person name="Conant G."/>
            <person name="Drula E."/>
            <person name="Henrissat B."/>
            <person name="Hansel C."/>
            <person name="Singer S."/>
            <person name="Hutchinson M.I."/>
            <person name="de Vries R.P."/>
            <person name="Natvig D.O."/>
            <person name="Powell A.J."/>
            <person name="Tsang A."/>
            <person name="Grigoriev I.V."/>
        </authorList>
    </citation>
    <scope>NUCLEOTIDE SEQUENCE [LARGE SCALE GENOMIC DNA]</scope>
    <source>
        <strain evidence="7 8">CBS 494.80</strain>
    </source>
</reference>
<comment type="subcellular location">
    <subcellularLocation>
        <location evidence="1">Cytoplasm</location>
    </subcellularLocation>
</comment>
<keyword evidence="2" id="KW-0963">Cytoplasm</keyword>
<feature type="compositionally biased region" description="Polar residues" evidence="4">
    <location>
        <begin position="163"/>
        <end position="175"/>
    </location>
</feature>
<evidence type="ECO:0000313" key="7">
    <source>
        <dbReference type="EMBL" id="KAL2071973.1"/>
    </source>
</evidence>
<evidence type="ECO:0000256" key="4">
    <source>
        <dbReference type="SAM" id="MobiDB-lite"/>
    </source>
</evidence>
<dbReference type="EMBL" id="JAZHXI010000004">
    <property type="protein sequence ID" value="KAL2071973.1"/>
    <property type="molecule type" value="Genomic_DNA"/>
</dbReference>
<gene>
    <name evidence="7" type="ORF">VTL71DRAFT_11316</name>
</gene>
<dbReference type="InterPro" id="IPR024545">
    <property type="entry name" value="Mto1-like_Mto2p-bd"/>
</dbReference>
<feature type="region of interest" description="Disordered" evidence="4">
    <location>
        <begin position="466"/>
        <end position="496"/>
    </location>
</feature>
<dbReference type="SUPFAM" id="SSF57997">
    <property type="entry name" value="Tropomyosin"/>
    <property type="match status" value="1"/>
</dbReference>
<name>A0ABR4CPM5_9HELO</name>
<organism evidence="7 8">
    <name type="scientific">Oculimacula yallundae</name>
    <dbReference type="NCBI Taxonomy" id="86028"/>
    <lineage>
        <taxon>Eukaryota</taxon>
        <taxon>Fungi</taxon>
        <taxon>Dikarya</taxon>
        <taxon>Ascomycota</taxon>
        <taxon>Pezizomycotina</taxon>
        <taxon>Leotiomycetes</taxon>
        <taxon>Helotiales</taxon>
        <taxon>Ploettnerulaceae</taxon>
        <taxon>Oculimacula</taxon>
    </lineage>
</organism>
<feature type="compositionally biased region" description="Low complexity" evidence="4">
    <location>
        <begin position="570"/>
        <end position="581"/>
    </location>
</feature>
<dbReference type="PANTHER" id="PTHR45615:SF80">
    <property type="entry name" value="GRIP DOMAIN-CONTAINING PROTEIN"/>
    <property type="match status" value="1"/>
</dbReference>
<feature type="coiled-coil region" evidence="3">
    <location>
        <begin position="825"/>
        <end position="1166"/>
    </location>
</feature>
<dbReference type="PANTHER" id="PTHR45615">
    <property type="entry name" value="MYOSIN HEAVY CHAIN, NON-MUSCLE"/>
    <property type="match status" value="1"/>
</dbReference>
<feature type="region of interest" description="Disordered" evidence="4">
    <location>
        <begin position="392"/>
        <end position="445"/>
    </location>
</feature>
<feature type="compositionally biased region" description="Basic and acidic residues" evidence="4">
    <location>
        <begin position="795"/>
        <end position="808"/>
    </location>
</feature>
<feature type="region of interest" description="Disordered" evidence="4">
    <location>
        <begin position="1496"/>
        <end position="1516"/>
    </location>
</feature>
<evidence type="ECO:0008006" key="9">
    <source>
        <dbReference type="Google" id="ProtNLM"/>
    </source>
</evidence>
<feature type="region of interest" description="Disordered" evidence="4">
    <location>
        <begin position="1196"/>
        <end position="1224"/>
    </location>
</feature>
<feature type="coiled-coil region" evidence="3">
    <location>
        <begin position="1331"/>
        <end position="1387"/>
    </location>
</feature>
<feature type="compositionally biased region" description="Basic and acidic residues" evidence="4">
    <location>
        <begin position="287"/>
        <end position="297"/>
    </location>
</feature>
<proteinExistence type="predicted"/>
<feature type="region of interest" description="Disordered" evidence="4">
    <location>
        <begin position="704"/>
        <end position="726"/>
    </location>
</feature>
<accession>A0ABR4CPM5</accession>
<feature type="compositionally biased region" description="Basic and acidic residues" evidence="4">
    <location>
        <begin position="1455"/>
        <end position="1469"/>
    </location>
</feature>
<feature type="region of interest" description="Disordered" evidence="4">
    <location>
        <begin position="1392"/>
        <end position="1469"/>
    </location>
</feature>
<evidence type="ECO:0000256" key="2">
    <source>
        <dbReference type="ARBA" id="ARBA00022490"/>
    </source>
</evidence>
<sequence>MAEEDEHPATAAAAAAIASPSTETATDERPQTARKDSRKVPGGFGIDDLDDLSPDKKDFDDSIYENAPVNTDAHKQNTRVPSLDPATLPSLPPPDDDSSLYNHSENGGGSDALGDTVDERAMQMHLNDVESSFMPVMSPISMNGKKGADDTFLFDGAQPPPRDQQSAPERSTTPSRLRAQKQEPDTPMSPPTPANAYQTPGVFHGDTSMDESMDTGDTTSALETMSSSPTAAAAARTVSRAISMASAGGFDTSNDGEVHLQETDNEENPDGEATPKKKKESTPAEYSDDHSTLKDDGSNQSLNSSSGDAGNTPGFALLSRKSSGKRPKFLRSRHTSQQSSVSSFITNRSSYDGSEITLGADYALQSGGAVPAEGFSRSSMGLSRSISLGSMASGIEDFSGSGQDASLATLTEEAQNRDRKPGDQSPPETPRGPTARSSLAAPTDTVIARHVRNVQVPASLAQEYRNKNGVSPRRSGFAVSSLSRNGKNMTLKEQSSTIERLSKENFDLKLKVMFLSDRLDKLSEEGVKEMISENVELKTGLAVMQRDNKALKRKVKDLEKQLKDDEERPSTSGTSGGDPSPKWFDQEGAQEREEELMYLRERTEEYIIEIEKLRNDSIVRENEKRNLAEVVRQMGERRGQNVDAREEMDVWKDLLEQETSRREQADDENKKLREEIFRLKSETISSTGMPGLNHTTNIYNITKKRQVSPSRPRSGMSFRDDDRTGAMSTATTLAEDLRREAEQLRHENAELRREVGAQTSMLTSRNREKERLYQEIEDLKLGQRRAGGSIAGDSILERSASRAHERSQSRNSIGTRITNMDDAEREDFENRHAELRDRINSLKIHNQDLQRELESCMEDFETAVQQKKDAEALASELQEALELAEGDLVTMQTDRDEALQGQEEAEIMFESLRKEAQEELDGFAEEADEANAEIERLRIELADTTENFNALQNEMREMSEGLVRLEDDHESKARRIEELERELDEANREMEQMESNLVEANGKIDRLMVHQESSQGEIAFLREEQDGDKIKIGDLEAAIKSAEDSLHEERERIKELEERLSNERYQREIVAGREKQEVQQVINDLNREASGAKDEARRLRKSLTSREVEAAEWKQRLMELESNLREALGDLNGTRSSLLNSIAKLQRELENTIRELDATKASLGEKERLIKHRDSLLESHALESRKLADILDKERQSHRNTKHQFETFQKTQQHTTRTLTQQESRVLELETSRQQDRRKISTLENNFKDQMNERNQLLLALWNRLATLCGSDWAHNNSLINGRALPSLEAVSTMLPGFSKNLLAAVKTLESLVGDFRSRVRSVEKDLWKEYQTLESNLELRTKRLDRLETVARSGIPGFTSDGRAEINKLSEKNKALKKEVSALRAAVDVRSNTFENPSPSPSIPTGPRNKSLDKSRTSTLTRHQSTSAVETRTVSRAGSSSTANAGGDKSLANRGRDRGQTARDADTDREEYVIDVRWQLRLQELEYKLKAEREARLVDRSSARQRLEEKDRENEELMKQVERIRVREGMGR</sequence>
<dbReference type="Pfam" id="PF12808">
    <property type="entry name" value="Mto2_bdg"/>
    <property type="match status" value="1"/>
</dbReference>
<feature type="compositionally biased region" description="Polar residues" evidence="4">
    <location>
        <begin position="1418"/>
        <end position="1445"/>
    </location>
</feature>
<feature type="region of interest" description="Disordered" evidence="4">
    <location>
        <begin position="792"/>
        <end position="825"/>
    </location>
</feature>
<evidence type="ECO:0000259" key="5">
    <source>
        <dbReference type="Pfam" id="PF07989"/>
    </source>
</evidence>
<dbReference type="InterPro" id="IPR012943">
    <property type="entry name" value="Cnn_1N"/>
</dbReference>
<feature type="compositionally biased region" description="Basic and acidic residues" evidence="4">
    <location>
        <begin position="26"/>
        <end position="39"/>
    </location>
</feature>
<comment type="caution">
    <text evidence="7">The sequence shown here is derived from an EMBL/GenBank/DDBJ whole genome shotgun (WGS) entry which is preliminary data.</text>
</comment>
<evidence type="ECO:0000256" key="3">
    <source>
        <dbReference type="SAM" id="Coils"/>
    </source>
</evidence>
<feature type="coiled-coil region" evidence="3">
    <location>
        <begin position="1226"/>
        <end position="1260"/>
    </location>
</feature>
<feature type="compositionally biased region" description="Polar residues" evidence="4">
    <location>
        <begin position="298"/>
        <end position="309"/>
    </location>
</feature>
<feature type="compositionally biased region" description="Polar residues" evidence="4">
    <location>
        <begin position="400"/>
        <end position="413"/>
    </location>
</feature>
<feature type="compositionally biased region" description="Basic and acidic residues" evidence="4">
    <location>
        <begin position="559"/>
        <end position="569"/>
    </location>
</feature>
<feature type="domain" description="Mto1-like Mto2p-binding" evidence="6">
    <location>
        <begin position="1478"/>
        <end position="1527"/>
    </location>
</feature>
<feature type="domain" description="Centrosomin N-terminal motif 1" evidence="5">
    <location>
        <begin position="490"/>
        <end position="562"/>
    </location>
</feature>
<dbReference type="Pfam" id="PF07989">
    <property type="entry name" value="Cnn_1N"/>
    <property type="match status" value="1"/>
</dbReference>
<feature type="compositionally biased region" description="Polar residues" evidence="4">
    <location>
        <begin position="478"/>
        <end position="496"/>
    </location>
</feature>
<feature type="compositionally biased region" description="Low complexity" evidence="4">
    <location>
        <begin position="9"/>
        <end position="24"/>
    </location>
</feature>
<feature type="compositionally biased region" description="Low complexity" evidence="4">
    <location>
        <begin position="226"/>
        <end position="243"/>
    </location>
</feature>
<protein>
    <recommendedName>
        <fullName evidence="9">Anucleate primary sterigmata protein B</fullName>
    </recommendedName>
</protein>
<feature type="compositionally biased region" description="Polar residues" evidence="4">
    <location>
        <begin position="809"/>
        <end position="818"/>
    </location>
</feature>
<feature type="compositionally biased region" description="Low complexity" evidence="4">
    <location>
        <begin position="1209"/>
        <end position="1222"/>
    </location>
</feature>
<keyword evidence="3" id="KW-0175">Coiled coil</keyword>
<evidence type="ECO:0000313" key="8">
    <source>
        <dbReference type="Proteomes" id="UP001595075"/>
    </source>
</evidence>
<dbReference type="Gene3D" id="1.10.287.1490">
    <property type="match status" value="1"/>
</dbReference>
<evidence type="ECO:0000256" key="1">
    <source>
        <dbReference type="ARBA" id="ARBA00004496"/>
    </source>
</evidence>
<feature type="coiled-coil region" evidence="3">
    <location>
        <begin position="648"/>
        <end position="682"/>
    </location>
</feature>
<feature type="compositionally biased region" description="Basic residues" evidence="4">
    <location>
        <begin position="322"/>
        <end position="334"/>
    </location>
</feature>
<dbReference type="Proteomes" id="UP001595075">
    <property type="component" value="Unassembled WGS sequence"/>
</dbReference>